<keyword evidence="5 13" id="KW-0813">Transport</keyword>
<organism evidence="15 16">
    <name type="scientific">Metarhizium rileyi (strain RCEF 4871)</name>
    <name type="common">Nomuraea rileyi</name>
    <dbReference type="NCBI Taxonomy" id="1649241"/>
    <lineage>
        <taxon>Eukaryota</taxon>
        <taxon>Fungi</taxon>
        <taxon>Dikarya</taxon>
        <taxon>Ascomycota</taxon>
        <taxon>Pezizomycotina</taxon>
        <taxon>Sordariomycetes</taxon>
        <taxon>Hypocreomycetidae</taxon>
        <taxon>Hypocreales</taxon>
        <taxon>Clavicipitaceae</taxon>
        <taxon>Metarhizium</taxon>
    </lineage>
</organism>
<gene>
    <name evidence="15" type="ORF">NOR_01215</name>
</gene>
<evidence type="ECO:0000256" key="8">
    <source>
        <dbReference type="ARBA" id="ARBA00022792"/>
    </source>
</evidence>
<keyword evidence="7" id="KW-0677">Repeat</keyword>
<dbReference type="PANTHER" id="PTHR24089">
    <property type="entry name" value="SOLUTE CARRIER FAMILY 25"/>
    <property type="match status" value="1"/>
</dbReference>
<evidence type="ECO:0000256" key="12">
    <source>
        <dbReference type="PROSITE-ProRule" id="PRU00282"/>
    </source>
</evidence>
<dbReference type="GO" id="GO:0090422">
    <property type="term" value="F:thiamine pyrophosphate transmembrane transporter activity"/>
    <property type="evidence" value="ECO:0007669"/>
    <property type="project" value="UniProtKB-ARBA"/>
</dbReference>
<dbReference type="GO" id="GO:0005743">
    <property type="term" value="C:mitochondrial inner membrane"/>
    <property type="evidence" value="ECO:0007669"/>
    <property type="project" value="UniProtKB-SubCell"/>
</dbReference>
<evidence type="ECO:0000313" key="16">
    <source>
        <dbReference type="Proteomes" id="UP000243498"/>
    </source>
</evidence>
<evidence type="ECO:0000256" key="11">
    <source>
        <dbReference type="ARBA" id="ARBA00023136"/>
    </source>
</evidence>
<evidence type="ECO:0000256" key="6">
    <source>
        <dbReference type="ARBA" id="ARBA00022692"/>
    </source>
</evidence>
<evidence type="ECO:0000256" key="5">
    <source>
        <dbReference type="ARBA" id="ARBA00022448"/>
    </source>
</evidence>
<keyword evidence="10" id="KW-0496">Mitochondrion</keyword>
<evidence type="ECO:0000256" key="2">
    <source>
        <dbReference type="ARBA" id="ARBA00004448"/>
    </source>
</evidence>
<proteinExistence type="inferred from homology"/>
<name>A0A167IPD8_METRR</name>
<dbReference type="SUPFAM" id="SSF103506">
    <property type="entry name" value="Mitochondrial carrier"/>
    <property type="match status" value="1"/>
</dbReference>
<evidence type="ECO:0000256" key="10">
    <source>
        <dbReference type="ARBA" id="ARBA00023128"/>
    </source>
</evidence>
<dbReference type="InterPro" id="IPR002067">
    <property type="entry name" value="MCP"/>
</dbReference>
<evidence type="ECO:0000256" key="9">
    <source>
        <dbReference type="ARBA" id="ARBA00022989"/>
    </source>
</evidence>
<comment type="subcellular location">
    <subcellularLocation>
        <location evidence="2">Mitochondrion inner membrane</location>
        <topology evidence="2">Multi-pass membrane protein</topology>
    </subcellularLocation>
</comment>
<feature type="repeat" description="Solcar" evidence="12">
    <location>
        <begin position="158"/>
        <end position="255"/>
    </location>
</feature>
<dbReference type="PRINTS" id="PR00926">
    <property type="entry name" value="MITOCARRIER"/>
</dbReference>
<keyword evidence="6 12" id="KW-0812">Transmembrane</keyword>
<evidence type="ECO:0000256" key="3">
    <source>
        <dbReference type="ARBA" id="ARBA00006375"/>
    </source>
</evidence>
<dbReference type="STRING" id="1081105.A0A167IPD8"/>
<dbReference type="EMBL" id="AZHC01000003">
    <property type="protein sequence ID" value="OAA49292.1"/>
    <property type="molecule type" value="Genomic_DNA"/>
</dbReference>
<protein>
    <recommendedName>
        <fullName evidence="4">Mitochondrial thiamine pyrophosphate carrier 1</fullName>
    </recommendedName>
</protein>
<evidence type="ECO:0000256" key="4">
    <source>
        <dbReference type="ARBA" id="ARBA00021935"/>
    </source>
</evidence>
<evidence type="ECO:0000256" key="13">
    <source>
        <dbReference type="RuleBase" id="RU000488"/>
    </source>
</evidence>
<sequence length="465" mass="50031">MSTASAGPQKQHPCYEDDSIGAGTGPLSSSMILRSGSIRRANATSPRQTAASLLTAALTSVALSPLLSADKFMFVQASKRKGHNKGIPYTDINTTGSLPARRRRNLRPRSPRVATYISQSSRGRAAPATTLATAACESEAAPPEGHMSSRGTRLKDEGTKLQVVSAGAIAGLISRFIVAPLDVVKIRLQLQPYSLSDPLAPLRTAPTYHGTVATVRHILRHEGLTALWKGNVPAELLYVCYASIQFTTYRTTTLLLQTALPTRLPDAAESFVAGASSGALATSVTYPLDLLRTRFAAQGRRRIYSSLRGAVHEIGRDEGCRGFFRGLSPALGQIVPFMGIFFVTYEGLRMRLEGLHLPWGGADATAGIIGSVLAKTTVFPLDLVRKRIQVQGPTRSRYVYGDIPVYTGALRGIAAIARTEGLRGLYKGLPISLMKSAPASAVTVWTYERSLKFLMSRDTSRETSL</sequence>
<feature type="repeat" description="Solcar" evidence="12">
    <location>
        <begin position="265"/>
        <end position="351"/>
    </location>
</feature>
<keyword evidence="16" id="KW-1185">Reference proteome</keyword>
<comment type="function">
    <text evidence="1">Mitochondrial transporter that mediates uptake of thiamine pyrophosphate (ThPP) into mitochondria.</text>
</comment>
<dbReference type="Gene3D" id="1.50.40.10">
    <property type="entry name" value="Mitochondrial carrier domain"/>
    <property type="match status" value="1"/>
</dbReference>
<dbReference type="Pfam" id="PF00153">
    <property type="entry name" value="Mito_carr"/>
    <property type="match status" value="3"/>
</dbReference>
<dbReference type="PROSITE" id="PS50920">
    <property type="entry name" value="SOLCAR"/>
    <property type="match status" value="3"/>
</dbReference>
<evidence type="ECO:0000256" key="7">
    <source>
        <dbReference type="ARBA" id="ARBA00022737"/>
    </source>
</evidence>
<accession>A0A167IPD8</accession>
<feature type="region of interest" description="Disordered" evidence="14">
    <location>
        <begin position="1"/>
        <end position="23"/>
    </location>
</feature>
<dbReference type="AlphaFoldDB" id="A0A167IPD8"/>
<evidence type="ECO:0000313" key="15">
    <source>
        <dbReference type="EMBL" id="OAA49292.1"/>
    </source>
</evidence>
<keyword evidence="8" id="KW-0999">Mitochondrion inner membrane</keyword>
<keyword evidence="9" id="KW-1133">Transmembrane helix</keyword>
<dbReference type="InterPro" id="IPR018108">
    <property type="entry name" value="MCP_transmembrane"/>
</dbReference>
<comment type="caution">
    <text evidence="15">The sequence shown here is derived from an EMBL/GenBank/DDBJ whole genome shotgun (WGS) entry which is preliminary data.</text>
</comment>
<comment type="similarity">
    <text evidence="3 13">Belongs to the mitochondrial carrier (TC 2.A.29) family.</text>
</comment>
<dbReference type="Proteomes" id="UP000243498">
    <property type="component" value="Unassembled WGS sequence"/>
</dbReference>
<dbReference type="InterPro" id="IPR023395">
    <property type="entry name" value="MCP_dom_sf"/>
</dbReference>
<feature type="repeat" description="Solcar" evidence="12">
    <location>
        <begin position="358"/>
        <end position="453"/>
    </location>
</feature>
<keyword evidence="11 12" id="KW-0472">Membrane</keyword>
<evidence type="ECO:0000256" key="14">
    <source>
        <dbReference type="SAM" id="MobiDB-lite"/>
    </source>
</evidence>
<reference evidence="15 16" key="1">
    <citation type="journal article" date="2016" name="Genome Biol. Evol.">
        <title>Divergent and convergent evolution of fungal pathogenicity.</title>
        <authorList>
            <person name="Shang Y."/>
            <person name="Xiao G."/>
            <person name="Zheng P."/>
            <person name="Cen K."/>
            <person name="Zhan S."/>
            <person name="Wang C."/>
        </authorList>
    </citation>
    <scope>NUCLEOTIDE SEQUENCE [LARGE SCALE GENOMIC DNA]</scope>
    <source>
        <strain evidence="15 16">RCEF 4871</strain>
    </source>
</reference>
<dbReference type="OrthoDB" id="18574at2759"/>
<evidence type="ECO:0000256" key="1">
    <source>
        <dbReference type="ARBA" id="ARBA00002238"/>
    </source>
</evidence>
<dbReference type="FunFam" id="1.50.40.10:FF:000011">
    <property type="entry name" value="Mitochondrial thiamine pyrophosphate carrier 1"/>
    <property type="match status" value="1"/>
</dbReference>